<keyword evidence="3" id="KW-1185">Reference proteome</keyword>
<comment type="caution">
    <text evidence="2">The sequence shown here is derived from an EMBL/GenBank/DDBJ whole genome shotgun (WGS) entry which is preliminary data.</text>
</comment>
<feature type="signal peptide" evidence="1">
    <location>
        <begin position="1"/>
        <end position="24"/>
    </location>
</feature>
<dbReference type="EMBL" id="JALNTZ010003677">
    <property type="protein sequence ID" value="KAJ3616277.1"/>
    <property type="molecule type" value="Genomic_DNA"/>
</dbReference>
<feature type="chain" id="PRO_5041384425" evidence="1">
    <location>
        <begin position="25"/>
        <end position="145"/>
    </location>
</feature>
<feature type="non-terminal residue" evidence="2">
    <location>
        <position position="145"/>
    </location>
</feature>
<dbReference type="AlphaFoldDB" id="A0AA38HGS6"/>
<proteinExistence type="predicted"/>
<protein>
    <submittedName>
        <fullName evidence="2">Uncharacterized protein</fullName>
    </submittedName>
</protein>
<evidence type="ECO:0000256" key="1">
    <source>
        <dbReference type="SAM" id="SignalP"/>
    </source>
</evidence>
<sequence length="145" mass="14910">MAILVKYVEVLVSLLALLAGLSNQLEICQYSDAACSSTITSSPSCAAVPVANPAMVGSAVCINRADDPTAKDEISAEYTPLSCVGYIEETVDDTCKKVGSGYFKLVGSDCKYYTVTGCATPSGTVGTGCTNVGSDSAICDTSHKL</sequence>
<reference evidence="2" key="1">
    <citation type="journal article" date="2023" name="G3 (Bethesda)">
        <title>Whole genome assemblies of Zophobas morio and Tenebrio molitor.</title>
        <authorList>
            <person name="Kaur S."/>
            <person name="Stinson S.A."/>
            <person name="diCenzo G.C."/>
        </authorList>
    </citation>
    <scope>NUCLEOTIDE SEQUENCE</scope>
    <source>
        <strain evidence="2">QUZm001</strain>
    </source>
</reference>
<keyword evidence="1" id="KW-0732">Signal</keyword>
<evidence type="ECO:0000313" key="3">
    <source>
        <dbReference type="Proteomes" id="UP001168821"/>
    </source>
</evidence>
<name>A0AA38HGS6_9CUCU</name>
<dbReference type="Proteomes" id="UP001168821">
    <property type="component" value="Unassembled WGS sequence"/>
</dbReference>
<accession>A0AA38HGS6</accession>
<gene>
    <name evidence="2" type="ORF">Zmor_011952</name>
</gene>
<evidence type="ECO:0000313" key="2">
    <source>
        <dbReference type="EMBL" id="KAJ3616277.1"/>
    </source>
</evidence>
<organism evidence="2 3">
    <name type="scientific">Zophobas morio</name>
    <dbReference type="NCBI Taxonomy" id="2755281"/>
    <lineage>
        <taxon>Eukaryota</taxon>
        <taxon>Metazoa</taxon>
        <taxon>Ecdysozoa</taxon>
        <taxon>Arthropoda</taxon>
        <taxon>Hexapoda</taxon>
        <taxon>Insecta</taxon>
        <taxon>Pterygota</taxon>
        <taxon>Neoptera</taxon>
        <taxon>Endopterygota</taxon>
        <taxon>Coleoptera</taxon>
        <taxon>Polyphaga</taxon>
        <taxon>Cucujiformia</taxon>
        <taxon>Tenebrionidae</taxon>
        <taxon>Zophobas</taxon>
    </lineage>
</organism>